<dbReference type="AlphaFoldDB" id="A0A9P5X8M2"/>
<organism evidence="2 3">
    <name type="scientific">Macrolepiota fuliginosa MF-IS2</name>
    <dbReference type="NCBI Taxonomy" id="1400762"/>
    <lineage>
        <taxon>Eukaryota</taxon>
        <taxon>Fungi</taxon>
        <taxon>Dikarya</taxon>
        <taxon>Basidiomycota</taxon>
        <taxon>Agaricomycotina</taxon>
        <taxon>Agaricomycetes</taxon>
        <taxon>Agaricomycetidae</taxon>
        <taxon>Agaricales</taxon>
        <taxon>Agaricineae</taxon>
        <taxon>Agaricaceae</taxon>
        <taxon>Macrolepiota</taxon>
    </lineage>
</organism>
<evidence type="ECO:0000313" key="2">
    <source>
        <dbReference type="EMBL" id="KAF9446657.1"/>
    </source>
</evidence>
<keyword evidence="3" id="KW-1185">Reference proteome</keyword>
<comment type="caution">
    <text evidence="2">The sequence shown here is derived from an EMBL/GenBank/DDBJ whole genome shotgun (WGS) entry which is preliminary data.</text>
</comment>
<keyword evidence="1" id="KW-0812">Transmembrane</keyword>
<dbReference type="EMBL" id="MU151235">
    <property type="protein sequence ID" value="KAF9446657.1"/>
    <property type="molecule type" value="Genomic_DNA"/>
</dbReference>
<keyword evidence="1" id="KW-0472">Membrane</keyword>
<name>A0A9P5X8M2_9AGAR</name>
<gene>
    <name evidence="2" type="ORF">P691DRAFT_170841</name>
</gene>
<accession>A0A9P5X8M2</accession>
<feature type="transmembrane region" description="Helical" evidence="1">
    <location>
        <begin position="85"/>
        <end position="104"/>
    </location>
</feature>
<evidence type="ECO:0000313" key="3">
    <source>
        <dbReference type="Proteomes" id="UP000807342"/>
    </source>
</evidence>
<dbReference type="Proteomes" id="UP000807342">
    <property type="component" value="Unassembled WGS sequence"/>
</dbReference>
<proteinExistence type="predicted"/>
<protein>
    <submittedName>
        <fullName evidence="2">Uncharacterized protein</fullName>
    </submittedName>
</protein>
<keyword evidence="1" id="KW-1133">Transmembrane helix</keyword>
<sequence>MQSSSIYPQLDCFFRNIYQTAPRQVLFMSLPQVLVSIVSPELPLAYLILITPPFIEFICFLYFINQMSRPTFHHYNSAASPVLLISIYCAFNQSLLIVTGAYIVDIKAFAV</sequence>
<reference evidence="2" key="1">
    <citation type="submission" date="2020-11" db="EMBL/GenBank/DDBJ databases">
        <authorList>
            <consortium name="DOE Joint Genome Institute"/>
            <person name="Ahrendt S."/>
            <person name="Riley R."/>
            <person name="Andreopoulos W."/>
            <person name="Labutti K."/>
            <person name="Pangilinan J."/>
            <person name="Ruiz-Duenas F.J."/>
            <person name="Barrasa J.M."/>
            <person name="Sanchez-Garcia M."/>
            <person name="Camarero S."/>
            <person name="Miyauchi S."/>
            <person name="Serrano A."/>
            <person name="Linde D."/>
            <person name="Babiker R."/>
            <person name="Drula E."/>
            <person name="Ayuso-Fernandez I."/>
            <person name="Pacheco R."/>
            <person name="Padilla G."/>
            <person name="Ferreira P."/>
            <person name="Barriuso J."/>
            <person name="Kellner H."/>
            <person name="Castanera R."/>
            <person name="Alfaro M."/>
            <person name="Ramirez L."/>
            <person name="Pisabarro A.G."/>
            <person name="Kuo A."/>
            <person name="Tritt A."/>
            <person name="Lipzen A."/>
            <person name="He G."/>
            <person name="Yan M."/>
            <person name="Ng V."/>
            <person name="Cullen D."/>
            <person name="Martin F."/>
            <person name="Rosso M.-N."/>
            <person name="Henrissat B."/>
            <person name="Hibbett D."/>
            <person name="Martinez A.T."/>
            <person name="Grigoriev I.V."/>
        </authorList>
    </citation>
    <scope>NUCLEOTIDE SEQUENCE</scope>
    <source>
        <strain evidence="2">MF-IS2</strain>
    </source>
</reference>
<evidence type="ECO:0000256" key="1">
    <source>
        <dbReference type="SAM" id="Phobius"/>
    </source>
</evidence>
<feature type="transmembrane region" description="Helical" evidence="1">
    <location>
        <begin position="44"/>
        <end position="64"/>
    </location>
</feature>